<evidence type="ECO:0000256" key="1">
    <source>
        <dbReference type="SAM" id="Phobius"/>
    </source>
</evidence>
<reference evidence="3" key="1">
    <citation type="journal article" date="2019" name="Int. J. Syst. Evol. Microbiol.">
        <title>The Global Catalogue of Microorganisms (GCM) 10K type strain sequencing project: providing services to taxonomists for standard genome sequencing and annotation.</title>
        <authorList>
            <consortium name="The Broad Institute Genomics Platform"/>
            <consortium name="The Broad Institute Genome Sequencing Center for Infectious Disease"/>
            <person name="Wu L."/>
            <person name="Ma J."/>
        </authorList>
    </citation>
    <scope>NUCLEOTIDE SEQUENCE [LARGE SCALE GENOMIC DNA]</scope>
    <source>
        <strain evidence="3">CECT 8010</strain>
    </source>
</reference>
<keyword evidence="1" id="KW-1133">Transmembrane helix</keyword>
<evidence type="ECO:0000313" key="3">
    <source>
        <dbReference type="Proteomes" id="UP001595906"/>
    </source>
</evidence>
<dbReference type="RefSeq" id="WP_379015482.1">
    <property type="nucleotide sequence ID" value="NZ_JBHSDC010000029.1"/>
</dbReference>
<gene>
    <name evidence="2" type="ORF">ACFOW1_15320</name>
</gene>
<keyword evidence="1" id="KW-0472">Membrane</keyword>
<keyword evidence="3" id="KW-1185">Reference proteome</keyword>
<dbReference type="Proteomes" id="UP001595906">
    <property type="component" value="Unassembled WGS sequence"/>
</dbReference>
<feature type="transmembrane region" description="Helical" evidence="1">
    <location>
        <begin position="40"/>
        <end position="65"/>
    </location>
</feature>
<feature type="transmembrane region" description="Helical" evidence="1">
    <location>
        <begin position="72"/>
        <end position="90"/>
    </location>
</feature>
<organism evidence="2 3">
    <name type="scientific">Parasediminibacterium paludis</name>
    <dbReference type="NCBI Taxonomy" id="908966"/>
    <lineage>
        <taxon>Bacteria</taxon>
        <taxon>Pseudomonadati</taxon>
        <taxon>Bacteroidota</taxon>
        <taxon>Chitinophagia</taxon>
        <taxon>Chitinophagales</taxon>
        <taxon>Chitinophagaceae</taxon>
        <taxon>Parasediminibacterium</taxon>
    </lineage>
</organism>
<feature type="transmembrane region" description="Helical" evidence="1">
    <location>
        <begin position="96"/>
        <end position="112"/>
    </location>
</feature>
<sequence length="121" mass="13330">MNILKQIPVLLLALIFLVFGLNFFLHFLPMPPATGNAATFFGVIYSTGFLTVVKVLEIIFAILLVIKSTRALALLLMAPIVVNILLYELLIAHAPGIGIVLVLLNAVSIYQLKEKYLPIVR</sequence>
<proteinExistence type="predicted"/>
<evidence type="ECO:0000313" key="2">
    <source>
        <dbReference type="EMBL" id="MFC4233271.1"/>
    </source>
</evidence>
<feature type="transmembrane region" description="Helical" evidence="1">
    <location>
        <begin position="7"/>
        <end position="28"/>
    </location>
</feature>
<name>A0ABV8Q0L9_9BACT</name>
<dbReference type="EMBL" id="JBHSDC010000029">
    <property type="protein sequence ID" value="MFC4233271.1"/>
    <property type="molecule type" value="Genomic_DNA"/>
</dbReference>
<comment type="caution">
    <text evidence="2">The sequence shown here is derived from an EMBL/GenBank/DDBJ whole genome shotgun (WGS) entry which is preliminary data.</text>
</comment>
<evidence type="ECO:0008006" key="4">
    <source>
        <dbReference type="Google" id="ProtNLM"/>
    </source>
</evidence>
<keyword evidence="1" id="KW-0812">Transmembrane</keyword>
<accession>A0ABV8Q0L9</accession>
<protein>
    <recommendedName>
        <fullName evidence="4">DoxX-like protein</fullName>
    </recommendedName>
</protein>